<feature type="binding site" evidence="6">
    <location>
        <position position="165"/>
    </location>
    <ligand>
        <name>Fe cation</name>
        <dbReference type="ChEBI" id="CHEBI:24875"/>
    </ligand>
</feature>
<dbReference type="InterPro" id="IPR022450">
    <property type="entry name" value="TsaD"/>
</dbReference>
<dbReference type="Pfam" id="PF00814">
    <property type="entry name" value="TsaD"/>
    <property type="match status" value="2"/>
</dbReference>
<dbReference type="GO" id="GO:0061711">
    <property type="term" value="F:tRNA N(6)-L-threonylcarbamoyladenine synthase activity"/>
    <property type="evidence" value="ECO:0007669"/>
    <property type="project" value="UniProtKB-EC"/>
</dbReference>
<comment type="caution">
    <text evidence="6">Lacks conserved residue(s) required for the propagation of feature annotation.</text>
</comment>
<sequence>MKILGIETSCDETAVAVVEGSGGLEAPLFEVRSSVVSSQIKEHVSFGGVVPNIAKREHARNLVPVLEKALRGAGLYNESGIFNLESGVTQDSRFQILDSMLAREPDLIPPLKTLLQSIAPPEIDAIAVTRGPGLEPALWVGVNFARALACAWEKPLYAVNHMEGHILAALLHEKTQNTEHKTPKVEFPILSLLVSGGHTELDVASAWGKYEVLGETRDDAVGEAFDKVARLLGLPYPGGPAISALAEMTADKRGLDAEQRGKNPSFVSLPRPMINSGDLDFSFSGLKTAVRYRLEKEEQVTDEFRATMALEFERAAVEVLLAKTCMAMLETGAKTFILGGGVAANTRLRREVTRVFADEFPEAVCILPDRALTTDNAAMIAAAGYIRSLVDSPADPLASLEAVGKLRLGGVGDVQ</sequence>
<name>A0A2H0RF43_9BACT</name>
<keyword evidence="3 6" id="KW-0479">Metal-binding</keyword>
<feature type="domain" description="Gcp-like" evidence="7">
    <location>
        <begin position="30"/>
        <end position="75"/>
    </location>
</feature>
<gene>
    <name evidence="6" type="primary">tsaD</name>
    <name evidence="8" type="ORF">COV10_01430</name>
</gene>
<dbReference type="NCBIfam" id="TIGR00329">
    <property type="entry name" value="gcp_kae1"/>
    <property type="match status" value="1"/>
</dbReference>
<feature type="binding site" evidence="6">
    <location>
        <position position="239"/>
    </location>
    <ligand>
        <name>substrate</name>
    </ligand>
</feature>
<proteinExistence type="inferred from homology"/>
<feature type="binding site" evidence="6">
    <location>
        <position position="375"/>
    </location>
    <ligand>
        <name>Fe cation</name>
        <dbReference type="ChEBI" id="CHEBI:24875"/>
    </ligand>
</feature>
<feature type="binding site" evidence="6">
    <location>
        <begin position="193"/>
        <end position="197"/>
    </location>
    <ligand>
        <name>substrate</name>
    </ligand>
</feature>
<evidence type="ECO:0000313" key="8">
    <source>
        <dbReference type="EMBL" id="PIR45060.1"/>
    </source>
</evidence>
<dbReference type="InterPro" id="IPR043129">
    <property type="entry name" value="ATPase_NBD"/>
</dbReference>
<accession>A0A2H0RF43</accession>
<evidence type="ECO:0000256" key="1">
    <source>
        <dbReference type="ARBA" id="ARBA00022679"/>
    </source>
</evidence>
<dbReference type="EC" id="2.3.1.234" evidence="6"/>
<comment type="cofactor">
    <cofactor evidence="6">
        <name>Fe(2+)</name>
        <dbReference type="ChEBI" id="CHEBI:29033"/>
    </cofactor>
    <text evidence="6">Binds 1 Fe(2+) ion per subunit.</text>
</comment>
<dbReference type="AlphaFoldDB" id="A0A2H0RF43"/>
<keyword evidence="4 6" id="KW-0012">Acyltransferase</keyword>
<evidence type="ECO:0000313" key="9">
    <source>
        <dbReference type="Proteomes" id="UP000228767"/>
    </source>
</evidence>
<comment type="similarity">
    <text evidence="6">Belongs to the KAE1 / TsaD family.</text>
</comment>
<evidence type="ECO:0000256" key="6">
    <source>
        <dbReference type="HAMAP-Rule" id="MF_01445"/>
    </source>
</evidence>
<protein>
    <recommendedName>
        <fullName evidence="6">tRNA N6-adenosine threonylcarbamoyltransferase</fullName>
        <ecNumber evidence="6">2.3.1.234</ecNumber>
    </recommendedName>
    <alternativeName>
        <fullName evidence="6">N6-L-threonylcarbamoyladenine synthase</fullName>
        <shortName evidence="6">t(6)A synthase</shortName>
    </alternativeName>
    <alternativeName>
        <fullName evidence="6">t(6)A37 threonylcarbamoyladenosine biosynthesis protein TsaD</fullName>
    </alternativeName>
    <alternativeName>
        <fullName evidence="6">tRNA threonylcarbamoyladenosine biosynthesis protein TsaD</fullName>
    </alternativeName>
</protein>
<dbReference type="EMBL" id="PCYI01000007">
    <property type="protein sequence ID" value="PIR45060.1"/>
    <property type="molecule type" value="Genomic_DNA"/>
</dbReference>
<feature type="binding site" evidence="6">
    <location>
        <position position="161"/>
    </location>
    <ligand>
        <name>Fe cation</name>
        <dbReference type="ChEBI" id="CHEBI:24875"/>
    </ligand>
</feature>
<dbReference type="GO" id="GO:0005506">
    <property type="term" value="F:iron ion binding"/>
    <property type="evidence" value="ECO:0007669"/>
    <property type="project" value="UniProtKB-UniRule"/>
</dbReference>
<evidence type="ECO:0000256" key="3">
    <source>
        <dbReference type="ARBA" id="ARBA00022723"/>
    </source>
</evidence>
<dbReference type="GO" id="GO:0002949">
    <property type="term" value="P:tRNA threonylcarbamoyladenosine modification"/>
    <property type="evidence" value="ECO:0007669"/>
    <property type="project" value="UniProtKB-UniRule"/>
</dbReference>
<evidence type="ECO:0000256" key="2">
    <source>
        <dbReference type="ARBA" id="ARBA00022694"/>
    </source>
</evidence>
<evidence type="ECO:0000259" key="7">
    <source>
        <dbReference type="Pfam" id="PF00814"/>
    </source>
</evidence>
<dbReference type="SUPFAM" id="SSF53067">
    <property type="entry name" value="Actin-like ATPase domain"/>
    <property type="match status" value="3"/>
</dbReference>
<dbReference type="Proteomes" id="UP000228767">
    <property type="component" value="Unassembled WGS sequence"/>
</dbReference>
<comment type="subcellular location">
    <subcellularLocation>
        <location evidence="6">Cytoplasm</location>
    </subcellularLocation>
</comment>
<feature type="domain" description="Gcp-like" evidence="7">
    <location>
        <begin position="117"/>
        <end position="381"/>
    </location>
</feature>
<evidence type="ECO:0000256" key="4">
    <source>
        <dbReference type="ARBA" id="ARBA00023315"/>
    </source>
</evidence>
<feature type="binding site" evidence="6">
    <location>
        <position position="226"/>
    </location>
    <ligand>
        <name>substrate</name>
    </ligand>
</feature>
<organism evidence="8 9">
    <name type="scientific">Candidatus Vogelbacteria bacterium CG10_big_fil_rev_8_21_14_0_10_51_16</name>
    <dbReference type="NCBI Taxonomy" id="1975045"/>
    <lineage>
        <taxon>Bacteria</taxon>
        <taxon>Candidatus Vogeliibacteriota</taxon>
    </lineage>
</organism>
<keyword evidence="6" id="KW-0408">Iron</keyword>
<dbReference type="PANTHER" id="PTHR11735:SF6">
    <property type="entry name" value="TRNA N6-ADENOSINE THREONYLCARBAMOYLTRANSFERASE, MITOCHONDRIAL"/>
    <property type="match status" value="1"/>
</dbReference>
<keyword evidence="2 6" id="KW-0819">tRNA processing</keyword>
<comment type="catalytic activity">
    <reaction evidence="5 6">
        <text>L-threonylcarbamoyladenylate + adenosine(37) in tRNA = N(6)-L-threonylcarbamoyladenosine(37) in tRNA + AMP + H(+)</text>
        <dbReference type="Rhea" id="RHEA:37059"/>
        <dbReference type="Rhea" id="RHEA-COMP:10162"/>
        <dbReference type="Rhea" id="RHEA-COMP:10163"/>
        <dbReference type="ChEBI" id="CHEBI:15378"/>
        <dbReference type="ChEBI" id="CHEBI:73682"/>
        <dbReference type="ChEBI" id="CHEBI:74411"/>
        <dbReference type="ChEBI" id="CHEBI:74418"/>
        <dbReference type="ChEBI" id="CHEBI:456215"/>
        <dbReference type="EC" id="2.3.1.234"/>
    </reaction>
</comment>
<dbReference type="InterPro" id="IPR017861">
    <property type="entry name" value="KAE1/TsaD"/>
</dbReference>
<comment type="caution">
    <text evidence="8">The sequence shown here is derived from an EMBL/GenBank/DDBJ whole genome shotgun (WGS) entry which is preliminary data.</text>
</comment>
<dbReference type="GO" id="GO:0005737">
    <property type="term" value="C:cytoplasm"/>
    <property type="evidence" value="ECO:0007669"/>
    <property type="project" value="UniProtKB-SubCell"/>
</dbReference>
<dbReference type="HAMAP" id="MF_01445">
    <property type="entry name" value="TsaD"/>
    <property type="match status" value="1"/>
</dbReference>
<reference evidence="8 9" key="1">
    <citation type="submission" date="2017-09" db="EMBL/GenBank/DDBJ databases">
        <title>Depth-based differentiation of microbial function through sediment-hosted aquifers and enrichment of novel symbionts in the deep terrestrial subsurface.</title>
        <authorList>
            <person name="Probst A.J."/>
            <person name="Ladd B."/>
            <person name="Jarett J.K."/>
            <person name="Geller-Mcgrath D.E."/>
            <person name="Sieber C.M."/>
            <person name="Emerson J.B."/>
            <person name="Anantharaman K."/>
            <person name="Thomas B.C."/>
            <person name="Malmstrom R."/>
            <person name="Stieglmeier M."/>
            <person name="Klingl A."/>
            <person name="Woyke T."/>
            <person name="Ryan C.M."/>
            <person name="Banfield J.F."/>
        </authorList>
    </citation>
    <scope>NUCLEOTIDE SEQUENCE [LARGE SCALE GENOMIC DNA]</scope>
    <source>
        <strain evidence="8">CG10_big_fil_rev_8_21_14_0_10_51_16</strain>
    </source>
</reference>
<keyword evidence="6" id="KW-0963">Cytoplasm</keyword>
<evidence type="ECO:0000256" key="5">
    <source>
        <dbReference type="ARBA" id="ARBA00048117"/>
    </source>
</evidence>
<feature type="binding site" evidence="6">
    <location>
        <position position="345"/>
    </location>
    <ligand>
        <name>substrate</name>
    </ligand>
</feature>
<dbReference type="CDD" id="cd24133">
    <property type="entry name" value="ASKHA_NBD_TsaD_bac"/>
    <property type="match status" value="1"/>
</dbReference>
<dbReference type="InterPro" id="IPR000905">
    <property type="entry name" value="Gcp-like_dom"/>
</dbReference>
<keyword evidence="1 6" id="KW-0808">Transferase</keyword>
<dbReference type="PANTHER" id="PTHR11735">
    <property type="entry name" value="TRNA N6-ADENOSINE THREONYLCARBAMOYLTRANSFERASE"/>
    <property type="match status" value="1"/>
</dbReference>
<comment type="function">
    <text evidence="6">Required for the formation of a threonylcarbamoyl group on adenosine at position 37 (t(6)A37) in tRNAs that read codons beginning with adenine. Is involved in the transfer of the threonylcarbamoyl moiety of threonylcarbamoyl-AMP (TC-AMP) to the N6 group of A37, together with TsaE and TsaB. TsaD likely plays a direct catalytic role in this reaction.</text>
</comment>
<dbReference type="Gene3D" id="3.30.420.40">
    <property type="match status" value="3"/>
</dbReference>